<dbReference type="PANTHER" id="PTHR34512">
    <property type="entry name" value="CELL SURFACE PROTEIN"/>
    <property type="match status" value="1"/>
</dbReference>
<dbReference type="AlphaFoldDB" id="A0A286GLE7"/>
<evidence type="ECO:0000313" key="4">
    <source>
        <dbReference type="Proteomes" id="UP000219621"/>
    </source>
</evidence>
<organism evidence="3 4">
    <name type="scientific">Caenispirillum bisanense</name>
    <dbReference type="NCBI Taxonomy" id="414052"/>
    <lineage>
        <taxon>Bacteria</taxon>
        <taxon>Pseudomonadati</taxon>
        <taxon>Pseudomonadota</taxon>
        <taxon>Alphaproteobacteria</taxon>
        <taxon>Rhodospirillales</taxon>
        <taxon>Novispirillaceae</taxon>
        <taxon>Caenispirillum</taxon>
    </lineage>
</organism>
<dbReference type="EMBL" id="OCNJ01000005">
    <property type="protein sequence ID" value="SOD96363.1"/>
    <property type="molecule type" value="Genomic_DNA"/>
</dbReference>
<sequence>MRMTVRRRLSAAAVAVLLLPALTACESWLGDKEAPPLPGKRISVLQMQRGLEGVQAEAVDILVPPPEPSADWPQAGGYAHHVMQHMVVAAQPREVWSSDIGEGAGSRDRLLAQPVVAAGRVYTIDTEAKVAAFDLQSGRELWETDLLPEDEDTATLLGAGVAVAAERVFATTGLAQVAALDAATGAEIWRTRVPAPLRAAPTYDGGRVFVVTVDNTALALAASDGRILWSQPGVGEATGLLGGAAPAVDNGVVIAPMRSGEVLALTVDTGRPLWSDSVIAATRTDAGAGLADISARPVLDDGRVYVVSASGLMAAIDLRTGRRIWELPVAGIEQPWLAGKVLYVLNTDSDLAAVDARTGRVLWVTPLPQWEDPEDRDGRILWSGPVLASDRLIIAGSHGEAMTVSPYNGQVLGREEMPSGVTIAPIVADGTLLFLTNDAQLVAYR</sequence>
<feature type="domain" description="Pyrrolo-quinoline quinone repeat" evidence="2">
    <location>
        <begin position="128"/>
        <end position="364"/>
    </location>
</feature>
<dbReference type="InterPro" id="IPR002372">
    <property type="entry name" value="PQQ_rpt_dom"/>
</dbReference>
<gene>
    <name evidence="3" type="ORF">SAMN05421508_105287</name>
</gene>
<dbReference type="Proteomes" id="UP000219621">
    <property type="component" value="Unassembled WGS sequence"/>
</dbReference>
<evidence type="ECO:0000259" key="2">
    <source>
        <dbReference type="Pfam" id="PF13360"/>
    </source>
</evidence>
<reference evidence="3 4" key="1">
    <citation type="submission" date="2017-09" db="EMBL/GenBank/DDBJ databases">
        <authorList>
            <person name="Ehlers B."/>
            <person name="Leendertz F.H."/>
        </authorList>
    </citation>
    <scope>NUCLEOTIDE SEQUENCE [LARGE SCALE GENOMIC DNA]</scope>
    <source>
        <strain evidence="3 4">USBA 140</strain>
    </source>
</reference>
<evidence type="ECO:0000256" key="1">
    <source>
        <dbReference type="SAM" id="SignalP"/>
    </source>
</evidence>
<accession>A0A286GLE7</accession>
<feature type="chain" id="PRO_5011995877" evidence="1">
    <location>
        <begin position="27"/>
        <end position="445"/>
    </location>
</feature>
<feature type="signal peptide" evidence="1">
    <location>
        <begin position="1"/>
        <end position="26"/>
    </location>
</feature>
<dbReference type="Pfam" id="PF13360">
    <property type="entry name" value="PQQ_2"/>
    <property type="match status" value="1"/>
</dbReference>
<dbReference type="InterPro" id="IPR015943">
    <property type="entry name" value="WD40/YVTN_repeat-like_dom_sf"/>
</dbReference>
<keyword evidence="4" id="KW-1185">Reference proteome</keyword>
<dbReference type="InterPro" id="IPR011047">
    <property type="entry name" value="Quinoprotein_ADH-like_sf"/>
</dbReference>
<dbReference type="SUPFAM" id="SSF50998">
    <property type="entry name" value="Quinoprotein alcohol dehydrogenase-like"/>
    <property type="match status" value="1"/>
</dbReference>
<proteinExistence type="predicted"/>
<dbReference type="SMART" id="SM00564">
    <property type="entry name" value="PQQ"/>
    <property type="match status" value="6"/>
</dbReference>
<evidence type="ECO:0000313" key="3">
    <source>
        <dbReference type="EMBL" id="SOD96363.1"/>
    </source>
</evidence>
<dbReference type="OrthoDB" id="5290752at2"/>
<name>A0A286GLE7_9PROT</name>
<protein>
    <submittedName>
        <fullName evidence="3">Outer membrane protein assembly factor BamB, contains PQQ-like beta-propeller repeat</fullName>
    </submittedName>
</protein>
<keyword evidence="1" id="KW-0732">Signal</keyword>
<dbReference type="InterPro" id="IPR018391">
    <property type="entry name" value="PQQ_b-propeller_rpt"/>
</dbReference>
<dbReference type="PANTHER" id="PTHR34512:SF30">
    <property type="entry name" value="OUTER MEMBRANE PROTEIN ASSEMBLY FACTOR BAMB"/>
    <property type="match status" value="1"/>
</dbReference>
<dbReference type="PROSITE" id="PS51257">
    <property type="entry name" value="PROKAR_LIPOPROTEIN"/>
    <property type="match status" value="1"/>
</dbReference>
<dbReference type="Gene3D" id="2.130.10.10">
    <property type="entry name" value="YVTN repeat-like/Quinoprotein amine dehydrogenase"/>
    <property type="match status" value="1"/>
</dbReference>